<dbReference type="GO" id="GO:0000166">
    <property type="term" value="F:nucleotide binding"/>
    <property type="evidence" value="ECO:0007669"/>
    <property type="project" value="UniProtKB-KW"/>
</dbReference>
<evidence type="ECO:0000256" key="4">
    <source>
        <dbReference type="ARBA" id="ARBA00012557"/>
    </source>
</evidence>
<proteinExistence type="inferred from homology"/>
<keyword evidence="11" id="KW-0472">Membrane</keyword>
<dbReference type="GO" id="GO:0016263">
    <property type="term" value="F:glycoprotein-N-acetylgalactosamine 3-beta-galactosyltransferase activity"/>
    <property type="evidence" value="ECO:0007669"/>
    <property type="project" value="UniProtKB-EC"/>
</dbReference>
<evidence type="ECO:0000256" key="10">
    <source>
        <dbReference type="ARBA" id="ARBA00022989"/>
    </source>
</evidence>
<dbReference type="InParanoid" id="D3BFM6"/>
<evidence type="ECO:0000256" key="1">
    <source>
        <dbReference type="ARBA" id="ARBA00004606"/>
    </source>
</evidence>
<keyword evidence="6" id="KW-0808">Transferase</keyword>
<comment type="similarity">
    <text evidence="3">Belongs to the glycosyltransferase 31 family. Beta3-Gal-T subfamily.</text>
</comment>
<sequence>MGSPNDTIPTLEEDKSGYGNDKKQWRAWGHANNEQVQSTWYIKVDDDAYLHVDRLEKTLAKLDPEGVKVYGRCDNFTWEPKPFCDGGSAIILTRGALAAMMKWYYEGKCKDTGHNDLSTSWCFVDNGAYLTPIPGLHGEPPANWHELSTDITWHHLDPDGVRRVDNIFYYK</sequence>
<dbReference type="EMBL" id="ADBJ01000031">
    <property type="protein sequence ID" value="EFA79940.1"/>
    <property type="molecule type" value="Genomic_DNA"/>
</dbReference>
<keyword evidence="5" id="KW-0328">Glycosyltransferase</keyword>
<dbReference type="EC" id="2.4.1.122" evidence="4"/>
<name>D3BFM6_HETP5</name>
<dbReference type="Gene3D" id="3.90.550.50">
    <property type="match status" value="1"/>
</dbReference>
<accession>D3BFM6</accession>
<dbReference type="GeneID" id="31362242"/>
<dbReference type="Proteomes" id="UP000001396">
    <property type="component" value="Unassembled WGS sequence"/>
</dbReference>
<keyword evidence="10" id="KW-1133">Transmembrane helix</keyword>
<evidence type="ECO:0000256" key="3">
    <source>
        <dbReference type="ARBA" id="ARBA00006462"/>
    </source>
</evidence>
<evidence type="ECO:0000313" key="13">
    <source>
        <dbReference type="EMBL" id="EFA79940.1"/>
    </source>
</evidence>
<evidence type="ECO:0000256" key="2">
    <source>
        <dbReference type="ARBA" id="ARBA00004922"/>
    </source>
</evidence>
<evidence type="ECO:0000313" key="14">
    <source>
        <dbReference type="Proteomes" id="UP000001396"/>
    </source>
</evidence>
<dbReference type="InterPro" id="IPR026050">
    <property type="entry name" value="C1GALT1/C1GALT1_chp1"/>
</dbReference>
<evidence type="ECO:0000259" key="12">
    <source>
        <dbReference type="Pfam" id="PF02434"/>
    </source>
</evidence>
<keyword evidence="8" id="KW-0547">Nucleotide-binding</keyword>
<comment type="subcellular location">
    <subcellularLocation>
        <location evidence="1">Membrane</location>
        <topology evidence="1">Single-pass type II membrane protein</topology>
    </subcellularLocation>
</comment>
<dbReference type="STRING" id="670386.D3BFM6"/>
<evidence type="ECO:0000256" key="7">
    <source>
        <dbReference type="ARBA" id="ARBA00022692"/>
    </source>
</evidence>
<dbReference type="RefSeq" id="XP_020432060.1">
    <property type="nucleotide sequence ID" value="XM_020577612.1"/>
</dbReference>
<reference evidence="13 14" key="1">
    <citation type="journal article" date="2011" name="Genome Res.">
        <title>Phylogeny-wide analysis of social amoeba genomes highlights ancient origins for complex intercellular communication.</title>
        <authorList>
            <person name="Heidel A.J."/>
            <person name="Lawal H.M."/>
            <person name="Felder M."/>
            <person name="Schilde C."/>
            <person name="Helps N.R."/>
            <person name="Tunggal B."/>
            <person name="Rivero F."/>
            <person name="John U."/>
            <person name="Schleicher M."/>
            <person name="Eichinger L."/>
            <person name="Platzer M."/>
            <person name="Noegel A.A."/>
            <person name="Schaap P."/>
            <person name="Gloeckner G."/>
        </authorList>
    </citation>
    <scope>NUCLEOTIDE SEQUENCE [LARGE SCALE GENOMIC DNA]</scope>
    <source>
        <strain evidence="14">ATCC 26659 / Pp 5 / PN500</strain>
    </source>
</reference>
<evidence type="ECO:0000256" key="11">
    <source>
        <dbReference type="ARBA" id="ARBA00023136"/>
    </source>
</evidence>
<feature type="domain" description="Fringe-like glycosyltransferase" evidence="12">
    <location>
        <begin position="36"/>
        <end position="138"/>
    </location>
</feature>
<evidence type="ECO:0000256" key="9">
    <source>
        <dbReference type="ARBA" id="ARBA00022968"/>
    </source>
</evidence>
<dbReference type="InterPro" id="IPR003378">
    <property type="entry name" value="Fringe-like_glycosylTrfase"/>
</dbReference>
<dbReference type="AlphaFoldDB" id="D3BFM6"/>
<protein>
    <recommendedName>
        <fullName evidence="4">N-acetylgalactosaminide beta-1,3-galactosyltransferase</fullName>
        <ecNumber evidence="4">2.4.1.122</ecNumber>
    </recommendedName>
</protein>
<dbReference type="Pfam" id="PF02434">
    <property type="entry name" value="Fringe"/>
    <property type="match status" value="1"/>
</dbReference>
<dbReference type="GO" id="GO:0016020">
    <property type="term" value="C:membrane"/>
    <property type="evidence" value="ECO:0007669"/>
    <property type="project" value="UniProtKB-SubCell"/>
</dbReference>
<dbReference type="PANTHER" id="PTHR23033">
    <property type="entry name" value="BETA1,3-GALACTOSYLTRANSFERASE"/>
    <property type="match status" value="1"/>
</dbReference>
<keyword evidence="14" id="KW-1185">Reference proteome</keyword>
<comment type="pathway">
    <text evidence="2">Protein modification; protein glycosylation.</text>
</comment>
<evidence type="ECO:0000256" key="6">
    <source>
        <dbReference type="ARBA" id="ARBA00022679"/>
    </source>
</evidence>
<gene>
    <name evidence="13" type="ORF">PPL_06761</name>
</gene>
<comment type="caution">
    <text evidence="13">The sequence shown here is derived from an EMBL/GenBank/DDBJ whole genome shotgun (WGS) entry which is preliminary data.</text>
</comment>
<evidence type="ECO:0000256" key="8">
    <source>
        <dbReference type="ARBA" id="ARBA00022741"/>
    </source>
</evidence>
<evidence type="ECO:0000256" key="5">
    <source>
        <dbReference type="ARBA" id="ARBA00022676"/>
    </source>
</evidence>
<keyword evidence="9" id="KW-0735">Signal-anchor</keyword>
<organism evidence="13 14">
    <name type="scientific">Heterostelium pallidum (strain ATCC 26659 / Pp 5 / PN500)</name>
    <name type="common">Cellular slime mold</name>
    <name type="synonym">Polysphondylium pallidum</name>
    <dbReference type="NCBI Taxonomy" id="670386"/>
    <lineage>
        <taxon>Eukaryota</taxon>
        <taxon>Amoebozoa</taxon>
        <taxon>Evosea</taxon>
        <taxon>Eumycetozoa</taxon>
        <taxon>Dictyostelia</taxon>
        <taxon>Acytosteliales</taxon>
        <taxon>Acytosteliaceae</taxon>
        <taxon>Heterostelium</taxon>
    </lineage>
</organism>
<keyword evidence="7" id="KW-0812">Transmembrane</keyword>